<dbReference type="RefSeq" id="WP_170275043.1">
    <property type="nucleotide sequence ID" value="NZ_BAAAKH010000004.1"/>
</dbReference>
<organism evidence="4 5">
    <name type="scientific">Brevibacterium luteolum</name>
    <dbReference type="NCBI Taxonomy" id="199591"/>
    <lineage>
        <taxon>Bacteria</taxon>
        <taxon>Bacillati</taxon>
        <taxon>Actinomycetota</taxon>
        <taxon>Actinomycetes</taxon>
        <taxon>Micrococcales</taxon>
        <taxon>Brevibacteriaceae</taxon>
        <taxon>Brevibacterium</taxon>
    </lineage>
</organism>
<name>A0A849AWU6_9MICO</name>
<evidence type="ECO:0000313" key="4">
    <source>
        <dbReference type="EMBL" id="NNG80282.1"/>
    </source>
</evidence>
<feature type="transmembrane region" description="Helical" evidence="2">
    <location>
        <begin position="183"/>
        <end position="202"/>
    </location>
</feature>
<feature type="transmembrane region" description="Helical" evidence="2">
    <location>
        <begin position="143"/>
        <end position="163"/>
    </location>
</feature>
<keyword evidence="2" id="KW-0472">Membrane</keyword>
<dbReference type="EMBL" id="JABEMC010000013">
    <property type="protein sequence ID" value="NNG80282.1"/>
    <property type="molecule type" value="Genomic_DNA"/>
</dbReference>
<dbReference type="AlphaFoldDB" id="A0A849AWU6"/>
<accession>A0A849AWU6</accession>
<sequence length="1224" mass="134673">MSSDRPARQPAPSSAVPVLRSLGPAYEEDLHGRNAAILLDVLTDKSATAAKNIALAGHYGSGKSSVILGVQEGLDERSTKWVNLSLSSLGIDDTKRARIQQDGSLAPLTNLIQKEIVKQLLYRKPPSDMPGSRYFRIDSFKPWPALMWGGVVAVGFFVVAVLLGLVNRIEDVAPASVVNSHSWVAWATVGALGAFVGGVWFLGLRVLQNRIRVESVSAGGAAVKLSAKENSYFDEYLDEIVYFFQRTKTKVAIFEDLDRFKDPHIFETLRELNTVLNNSEQIKSRPIQFVYAVRDSIFEEIQVDTESDGEDTKTSARHASALESAPSANRTKFFDLVVPMVPFITHRSARDLLAAEFSKADHQPSTALVNLVGAHLTDMRVIRNIRNEYEIYRASVLGENGLKGLTADRLFAMMVYKNLHLEDFEAIRLGTSKIDEAHRAFHKMVEYQTRRQAVRSKTAQNRVRTKALWDKHAQTAGERLQEVLPIVYRATGRGGKPVLRYQSQDYQLSDLTSGDFWRSLYENRDSVHLLRSGYSGIELSFDELISLTGTGTDGLNDAVDADVARLQRDSRVALETKDFVTKSTMADLIARTDLVMPTTDGDERNLDSIISELVSPLGRDLLAKGYIDENFTLYCSDYHDIAISVSAMNFILHCVQADRAAPHFHFDEASSIEAVEKEMGSRFLDGESVFNVEVFDYYLPARPEHLDKAIDKLAARSGDDSSFLDAYLIDGESRDGLISRLAPRWDGVFIYLVEKAPLELEVVVALVDAAITSAAQDTDYEASDQVAEFVSEHYAQMQAFVGETDAVKATDLIALLRRLGAQISDLGVLGETQRKAAVAAGLYPVARMNLSVALGESTGLALDVMNAADDSVYRHVLANLDDYLDILQDDEVTVESPDAFVAVLGDVADAAEFAVRLVAARAADSCEVADLTDLDDGAWGQVVSAGRFAPTVWNVSHFVSKFGVNDELIENLGTVNLTKAEEVEEEPRLGLAYALANSGALESTAAVRLLGQLDLADGLDPEHLSDVGLALLPALLEKDLVFDTADTYALVSDRPFAFREEYFAASKQLASYVCELELSSDDLAQVMRSRRLTPAVKRAIADDVDFVTDRLSRQSVIAFCQWASKGNNVSIELLVKLAEAGAPAEHVLGLLEPHLPDIELGLLDQILLGLGDDYEPLTRTGYHRPRLKDRDGTEELLKALQSRNRVSSFGPAKLLGGIRVNMRH</sequence>
<dbReference type="InterPro" id="IPR048428">
    <property type="entry name" value="YobI-NTPase"/>
</dbReference>
<feature type="region of interest" description="Disordered" evidence="1">
    <location>
        <begin position="304"/>
        <end position="323"/>
    </location>
</feature>
<evidence type="ECO:0000259" key="3">
    <source>
        <dbReference type="Pfam" id="PF20693"/>
    </source>
</evidence>
<keyword evidence="2" id="KW-1133">Transmembrane helix</keyword>
<reference evidence="4 5" key="1">
    <citation type="submission" date="2020-05" db="EMBL/GenBank/DDBJ databases">
        <title>MicrobeNet Type strains.</title>
        <authorList>
            <person name="Nicholson A.C."/>
        </authorList>
    </citation>
    <scope>NUCLEOTIDE SEQUENCE [LARGE SCALE GENOMIC DNA]</scope>
    <source>
        <strain evidence="4 5">CCUG 46604</strain>
    </source>
</reference>
<dbReference type="Proteomes" id="UP000549517">
    <property type="component" value="Unassembled WGS sequence"/>
</dbReference>
<dbReference type="Pfam" id="PF20693">
    <property type="entry name" value="YobI-ATPase"/>
    <property type="match status" value="1"/>
</dbReference>
<feature type="domain" description="YobI-like P-loop NTPase" evidence="3">
    <location>
        <begin position="42"/>
        <end position="434"/>
    </location>
</feature>
<evidence type="ECO:0000256" key="2">
    <source>
        <dbReference type="SAM" id="Phobius"/>
    </source>
</evidence>
<evidence type="ECO:0000313" key="5">
    <source>
        <dbReference type="Proteomes" id="UP000549517"/>
    </source>
</evidence>
<comment type="caution">
    <text evidence="4">The sequence shown here is derived from an EMBL/GenBank/DDBJ whole genome shotgun (WGS) entry which is preliminary data.</text>
</comment>
<proteinExistence type="predicted"/>
<keyword evidence="2" id="KW-0812">Transmembrane</keyword>
<evidence type="ECO:0000256" key="1">
    <source>
        <dbReference type="SAM" id="MobiDB-lite"/>
    </source>
</evidence>
<gene>
    <name evidence="4" type="ORF">HLA91_13025</name>
</gene>
<protein>
    <recommendedName>
        <fullName evidence="3">YobI-like P-loop NTPase domain-containing protein</fullName>
    </recommendedName>
</protein>